<feature type="compositionally biased region" description="Low complexity" evidence="1">
    <location>
        <begin position="64"/>
        <end position="84"/>
    </location>
</feature>
<protein>
    <recommendedName>
        <fullName evidence="4">Type II toxin-antitoxin system Phd/YefM family antitoxin</fullName>
    </recommendedName>
</protein>
<dbReference type="RefSeq" id="WP_378072069.1">
    <property type="nucleotide sequence ID" value="NZ_JBHSBL010000027.1"/>
</dbReference>
<sequence length="237" mass="23851">MGEPATPIRRRIELTVAEARLRFQQLVRVTGLTGQITVVVDGGRPIAAIVPVSEALGNGPSPPAVSSSPPAVSSSATGPSVSSAPPVPAGPPSFPSAAASSLSAASPRSPSAAAPSPSATSASSSSAAASSHPVVRPSSSSAAASSHPAVRPSSSSAAASSPPAVPPPSPSAASAEGWMRRIEKVREDVRRQHAQRIGELSQALDEAWRLLDTVRPPGTDRAADTLRASHADLRKAR</sequence>
<organism evidence="2 3">
    <name type="scientific">Actinoplanes subglobosus</name>
    <dbReference type="NCBI Taxonomy" id="1547892"/>
    <lineage>
        <taxon>Bacteria</taxon>
        <taxon>Bacillati</taxon>
        <taxon>Actinomycetota</taxon>
        <taxon>Actinomycetes</taxon>
        <taxon>Micromonosporales</taxon>
        <taxon>Micromonosporaceae</taxon>
        <taxon>Actinoplanes</taxon>
    </lineage>
</organism>
<feature type="compositionally biased region" description="Low complexity" evidence="1">
    <location>
        <begin position="95"/>
        <end position="162"/>
    </location>
</feature>
<feature type="region of interest" description="Disordered" evidence="1">
    <location>
        <begin position="215"/>
        <end position="237"/>
    </location>
</feature>
<dbReference type="EMBL" id="JBHSBL010000027">
    <property type="protein sequence ID" value="MFC4071195.1"/>
    <property type="molecule type" value="Genomic_DNA"/>
</dbReference>
<feature type="compositionally biased region" description="Basic and acidic residues" evidence="1">
    <location>
        <begin position="221"/>
        <end position="237"/>
    </location>
</feature>
<dbReference type="Proteomes" id="UP001595867">
    <property type="component" value="Unassembled WGS sequence"/>
</dbReference>
<accession>A0ABV8J4V9</accession>
<evidence type="ECO:0008006" key="4">
    <source>
        <dbReference type="Google" id="ProtNLM"/>
    </source>
</evidence>
<evidence type="ECO:0000313" key="3">
    <source>
        <dbReference type="Proteomes" id="UP001595867"/>
    </source>
</evidence>
<name>A0ABV8J4V9_9ACTN</name>
<comment type="caution">
    <text evidence="2">The sequence shown here is derived from an EMBL/GenBank/DDBJ whole genome shotgun (WGS) entry which is preliminary data.</text>
</comment>
<evidence type="ECO:0000313" key="2">
    <source>
        <dbReference type="EMBL" id="MFC4071195.1"/>
    </source>
</evidence>
<keyword evidence="3" id="KW-1185">Reference proteome</keyword>
<evidence type="ECO:0000256" key="1">
    <source>
        <dbReference type="SAM" id="MobiDB-lite"/>
    </source>
</evidence>
<feature type="compositionally biased region" description="Pro residues" evidence="1">
    <location>
        <begin position="85"/>
        <end position="94"/>
    </location>
</feature>
<proteinExistence type="predicted"/>
<reference evidence="3" key="1">
    <citation type="journal article" date="2019" name="Int. J. Syst. Evol. Microbiol.">
        <title>The Global Catalogue of Microorganisms (GCM) 10K type strain sequencing project: providing services to taxonomists for standard genome sequencing and annotation.</title>
        <authorList>
            <consortium name="The Broad Institute Genomics Platform"/>
            <consortium name="The Broad Institute Genome Sequencing Center for Infectious Disease"/>
            <person name="Wu L."/>
            <person name="Ma J."/>
        </authorList>
    </citation>
    <scope>NUCLEOTIDE SEQUENCE [LARGE SCALE GENOMIC DNA]</scope>
    <source>
        <strain evidence="3">TBRC 5832</strain>
    </source>
</reference>
<feature type="region of interest" description="Disordered" evidence="1">
    <location>
        <begin position="58"/>
        <end position="178"/>
    </location>
</feature>
<gene>
    <name evidence="2" type="ORF">ACFO0C_40215</name>
</gene>